<dbReference type="InterPro" id="IPR012292">
    <property type="entry name" value="Globin/Proto"/>
</dbReference>
<dbReference type="Proteomes" id="UP001162131">
    <property type="component" value="Unassembled WGS sequence"/>
</dbReference>
<reference evidence="1" key="1">
    <citation type="submission" date="2021-09" db="EMBL/GenBank/DDBJ databases">
        <authorList>
            <consortium name="AG Swart"/>
            <person name="Singh M."/>
            <person name="Singh A."/>
            <person name="Seah K."/>
            <person name="Emmerich C."/>
        </authorList>
    </citation>
    <scope>NUCLEOTIDE SEQUENCE</scope>
    <source>
        <strain evidence="1">ATCC30299</strain>
    </source>
</reference>
<evidence type="ECO:0000313" key="1">
    <source>
        <dbReference type="EMBL" id="CAG9313496.1"/>
    </source>
</evidence>
<sequence length="118" mass="13923">MLYRYGNREFWDHVVSLFHEKLREDRILRSYFERRRPAEVQMINFAILKAGLGYADAEYEELIKYAHIGKSISTEDMHRFLNCLRLVLDDVGVAPEDIEIIVGRIEGYSNLIVEEDEV</sequence>
<dbReference type="Gene3D" id="1.10.490.10">
    <property type="entry name" value="Globins"/>
    <property type="match status" value="1"/>
</dbReference>
<dbReference type="GO" id="GO:0019825">
    <property type="term" value="F:oxygen binding"/>
    <property type="evidence" value="ECO:0007669"/>
    <property type="project" value="InterPro"/>
</dbReference>
<dbReference type="EMBL" id="CAJZBQ010000011">
    <property type="protein sequence ID" value="CAG9313496.1"/>
    <property type="molecule type" value="Genomic_DNA"/>
</dbReference>
<name>A0AAU9IVF6_9CILI</name>
<comment type="caution">
    <text evidence="1">The sequence shown here is derived from an EMBL/GenBank/DDBJ whole genome shotgun (WGS) entry which is preliminary data.</text>
</comment>
<protein>
    <submittedName>
        <fullName evidence="1">Uncharacterized protein</fullName>
    </submittedName>
</protein>
<keyword evidence="2" id="KW-1185">Reference proteome</keyword>
<dbReference type="GO" id="GO:0020037">
    <property type="term" value="F:heme binding"/>
    <property type="evidence" value="ECO:0007669"/>
    <property type="project" value="InterPro"/>
</dbReference>
<evidence type="ECO:0000313" key="2">
    <source>
        <dbReference type="Proteomes" id="UP001162131"/>
    </source>
</evidence>
<accession>A0AAU9IVF6</accession>
<proteinExistence type="predicted"/>
<gene>
    <name evidence="1" type="ORF">BSTOLATCC_MIC9312</name>
</gene>
<organism evidence="1 2">
    <name type="scientific">Blepharisma stoltei</name>
    <dbReference type="NCBI Taxonomy" id="1481888"/>
    <lineage>
        <taxon>Eukaryota</taxon>
        <taxon>Sar</taxon>
        <taxon>Alveolata</taxon>
        <taxon>Ciliophora</taxon>
        <taxon>Postciliodesmatophora</taxon>
        <taxon>Heterotrichea</taxon>
        <taxon>Heterotrichida</taxon>
        <taxon>Blepharismidae</taxon>
        <taxon>Blepharisma</taxon>
    </lineage>
</organism>
<dbReference type="InterPro" id="IPR009050">
    <property type="entry name" value="Globin-like_sf"/>
</dbReference>
<dbReference type="SUPFAM" id="SSF46458">
    <property type="entry name" value="Globin-like"/>
    <property type="match status" value="1"/>
</dbReference>
<dbReference type="AlphaFoldDB" id="A0AAU9IVF6"/>